<feature type="compositionally biased region" description="Gly residues" evidence="1">
    <location>
        <begin position="322"/>
        <end position="392"/>
    </location>
</feature>
<feature type="region of interest" description="Disordered" evidence="1">
    <location>
        <begin position="317"/>
        <end position="397"/>
    </location>
</feature>
<dbReference type="InterPro" id="IPR006311">
    <property type="entry name" value="TAT_signal"/>
</dbReference>
<dbReference type="Pfam" id="PF01345">
    <property type="entry name" value="DUF11"/>
    <property type="match status" value="1"/>
</dbReference>
<keyword evidence="2" id="KW-1133">Transmembrane helix</keyword>
<evidence type="ECO:0000313" key="6">
    <source>
        <dbReference type="Proteomes" id="UP001165270"/>
    </source>
</evidence>
<evidence type="ECO:0000256" key="1">
    <source>
        <dbReference type="SAM" id="MobiDB-lite"/>
    </source>
</evidence>
<dbReference type="InterPro" id="IPR001434">
    <property type="entry name" value="OmcB-like_DUF11"/>
</dbReference>
<dbReference type="EMBL" id="JALDAX010000002">
    <property type="protein sequence ID" value="MCI3239479.1"/>
    <property type="molecule type" value="Genomic_DNA"/>
</dbReference>
<keyword evidence="2" id="KW-0812">Transmembrane</keyword>
<evidence type="ECO:0000256" key="2">
    <source>
        <dbReference type="SAM" id="Phobius"/>
    </source>
</evidence>
<accession>A0ABS9XBN8</accession>
<evidence type="ECO:0000259" key="4">
    <source>
        <dbReference type="Pfam" id="PF01345"/>
    </source>
</evidence>
<feature type="signal peptide" evidence="3">
    <location>
        <begin position="1"/>
        <end position="34"/>
    </location>
</feature>
<dbReference type="Proteomes" id="UP001165270">
    <property type="component" value="Unassembled WGS sequence"/>
</dbReference>
<feature type="transmembrane region" description="Helical" evidence="2">
    <location>
        <begin position="398"/>
        <end position="419"/>
    </location>
</feature>
<name>A0ABS9XBN8_9ACTN</name>
<evidence type="ECO:0000313" key="5">
    <source>
        <dbReference type="EMBL" id="MCI3239479.1"/>
    </source>
</evidence>
<proteinExistence type="predicted"/>
<dbReference type="PROSITE" id="PS51318">
    <property type="entry name" value="TAT"/>
    <property type="match status" value="1"/>
</dbReference>
<keyword evidence="3" id="KW-0732">Signal</keyword>
<organism evidence="5 6">
    <name type="scientific">Streptomyces spinosisporus</name>
    <dbReference type="NCBI Taxonomy" id="2927582"/>
    <lineage>
        <taxon>Bacteria</taxon>
        <taxon>Bacillati</taxon>
        <taxon>Actinomycetota</taxon>
        <taxon>Actinomycetes</taxon>
        <taxon>Kitasatosporales</taxon>
        <taxon>Streptomycetaceae</taxon>
        <taxon>Streptomyces</taxon>
    </lineage>
</organism>
<evidence type="ECO:0000256" key="3">
    <source>
        <dbReference type="SAM" id="SignalP"/>
    </source>
</evidence>
<keyword evidence="2" id="KW-0472">Membrane</keyword>
<protein>
    <recommendedName>
        <fullName evidence="4">DUF11 domain-containing protein</fullName>
    </recommendedName>
</protein>
<keyword evidence="6" id="KW-1185">Reference proteome</keyword>
<feature type="chain" id="PRO_5045247924" description="DUF11 domain-containing protein" evidence="3">
    <location>
        <begin position="35"/>
        <end position="433"/>
    </location>
</feature>
<dbReference type="RefSeq" id="WP_242708778.1">
    <property type="nucleotide sequence ID" value="NZ_JALDAX010000002.1"/>
</dbReference>
<feature type="domain" description="DUF11" evidence="4">
    <location>
        <begin position="203"/>
        <end position="315"/>
    </location>
</feature>
<comment type="caution">
    <text evidence="5">The sequence shown here is derived from an EMBL/GenBank/DDBJ whole genome shotgun (WGS) entry which is preliminary data.</text>
</comment>
<sequence length="433" mass="43091">MPIPPHHRRASRAAVAALGAAGLIALAAAPAAVADEPAPDLVVGGAEAIDGLKPGSGFDVSATVANRSTVTAEKVWVSYSVTRGLDFAEVPSNCLVQNVRPYDEMPERWTAVCAFDQAVEKGVVYTTDRPLHVTARDRALNEQLRLRVNFGDPGADENGTVPVAGTAPAVRLVEGQAGSEGSREVVDVPVTAVNTADYQVTGDALQGRVGDTVTMRATFTNAGPAWVMPREGDRAVSVKIRLPAGTSVIKRGNFCRLVSGTNYSCGMRSLYEGAHETYTFQLKIDKRVAHAKGSVSLSTEPRPFDPDKANDKAVISLDVTGGEPGGSTGGSSGGSGDSGGAAGGSGGSAGGSGGTGGSAGGSGSAGGGSAGSTGGASSTGGEGTTTDGGGLAATGSSALPVTGAAAAAVVTGAGLFAVARRRSRTESPGPLVR</sequence>
<gene>
    <name evidence="5" type="ORF">MQN93_07070</name>
</gene>
<reference evidence="5" key="1">
    <citation type="submission" date="2022-03" db="EMBL/GenBank/DDBJ databases">
        <title>Streptomyces 7R015 and 7R016 isolated from Barleria lupulina in Thailand.</title>
        <authorList>
            <person name="Kanchanasin P."/>
            <person name="Phongsopitanun W."/>
            <person name="Tanasupawat S."/>
        </authorList>
    </citation>
    <scope>NUCLEOTIDE SEQUENCE</scope>
    <source>
        <strain evidence="5">7R016</strain>
    </source>
</reference>